<dbReference type="OrthoDB" id="61155at2759"/>
<gene>
    <name evidence="1" type="ORF">AMAG_15527</name>
</gene>
<name>A0A0L0T991_ALLM3</name>
<sequence length="276" mass="29440">MHAIHPHLNVHVLAVSPDAHVLASDLTLSSTLLTPSSLTPARLAALAARHLAPNSSTDVTLVHLPYFAPESLVHVTPPATLIEALPCGGRSAAYFPDPNAPATSPRRRVYVDRTPPPAALTNADAYRALVNDFLASVATNDPNVLVVLALSWDQANLPPHLADARLAHYASLTRRPADANEAEERAKKTARSSSLRTLPLALVYHCPTDLAPDAVETLDVDAIFQRGSLQSIGAWHFLRGIAAKLGKRHLAQAGGVQQQQQQQQQFVANTPAQAAA</sequence>
<dbReference type="Proteomes" id="UP000054350">
    <property type="component" value="Unassembled WGS sequence"/>
</dbReference>
<evidence type="ECO:0000313" key="2">
    <source>
        <dbReference type="Proteomes" id="UP000054350"/>
    </source>
</evidence>
<dbReference type="EMBL" id="GG745371">
    <property type="protein sequence ID" value="KNE71286.1"/>
    <property type="molecule type" value="Genomic_DNA"/>
</dbReference>
<evidence type="ECO:0000313" key="1">
    <source>
        <dbReference type="EMBL" id="KNE71286.1"/>
    </source>
</evidence>
<accession>A0A0L0T991</accession>
<dbReference type="AlphaFoldDB" id="A0A0L0T991"/>
<dbReference type="VEuPathDB" id="FungiDB:AMAG_15527"/>
<protein>
    <submittedName>
        <fullName evidence="1">Uncharacterized protein</fullName>
    </submittedName>
</protein>
<proteinExistence type="predicted"/>
<keyword evidence="2" id="KW-1185">Reference proteome</keyword>
<reference evidence="2" key="2">
    <citation type="submission" date="2009-11" db="EMBL/GenBank/DDBJ databases">
        <title>The Genome Sequence of Allomyces macrogynus strain ATCC 38327.</title>
        <authorList>
            <consortium name="The Broad Institute Genome Sequencing Platform"/>
            <person name="Russ C."/>
            <person name="Cuomo C."/>
            <person name="Shea T."/>
            <person name="Young S.K."/>
            <person name="Zeng Q."/>
            <person name="Koehrsen M."/>
            <person name="Haas B."/>
            <person name="Borodovsky M."/>
            <person name="Guigo R."/>
            <person name="Alvarado L."/>
            <person name="Berlin A."/>
            <person name="Borenstein D."/>
            <person name="Chen Z."/>
            <person name="Engels R."/>
            <person name="Freedman E."/>
            <person name="Gellesch M."/>
            <person name="Goldberg J."/>
            <person name="Griggs A."/>
            <person name="Gujja S."/>
            <person name="Heiman D."/>
            <person name="Hepburn T."/>
            <person name="Howarth C."/>
            <person name="Jen D."/>
            <person name="Larson L."/>
            <person name="Lewis B."/>
            <person name="Mehta T."/>
            <person name="Park D."/>
            <person name="Pearson M."/>
            <person name="Roberts A."/>
            <person name="Saif S."/>
            <person name="Shenoy N."/>
            <person name="Sisk P."/>
            <person name="Stolte C."/>
            <person name="Sykes S."/>
            <person name="Walk T."/>
            <person name="White J."/>
            <person name="Yandava C."/>
            <person name="Burger G."/>
            <person name="Gray M.W."/>
            <person name="Holland P.W.H."/>
            <person name="King N."/>
            <person name="Lang F.B.F."/>
            <person name="Roger A.J."/>
            <person name="Ruiz-Trillo I."/>
            <person name="Lander E."/>
            <person name="Nusbaum C."/>
        </authorList>
    </citation>
    <scope>NUCLEOTIDE SEQUENCE [LARGE SCALE GENOMIC DNA]</scope>
    <source>
        <strain evidence="2">ATCC 38327</strain>
    </source>
</reference>
<organism evidence="1 2">
    <name type="scientific">Allomyces macrogynus (strain ATCC 38327)</name>
    <name type="common">Allomyces javanicus var. macrogynus</name>
    <dbReference type="NCBI Taxonomy" id="578462"/>
    <lineage>
        <taxon>Eukaryota</taxon>
        <taxon>Fungi</taxon>
        <taxon>Fungi incertae sedis</taxon>
        <taxon>Blastocladiomycota</taxon>
        <taxon>Blastocladiomycetes</taxon>
        <taxon>Blastocladiales</taxon>
        <taxon>Blastocladiaceae</taxon>
        <taxon>Allomyces</taxon>
    </lineage>
</organism>
<reference evidence="1 2" key="1">
    <citation type="submission" date="2009-11" db="EMBL/GenBank/DDBJ databases">
        <title>Annotation of Allomyces macrogynus ATCC 38327.</title>
        <authorList>
            <consortium name="The Broad Institute Genome Sequencing Platform"/>
            <person name="Russ C."/>
            <person name="Cuomo C."/>
            <person name="Burger G."/>
            <person name="Gray M.W."/>
            <person name="Holland P.W.H."/>
            <person name="King N."/>
            <person name="Lang F.B.F."/>
            <person name="Roger A.J."/>
            <person name="Ruiz-Trillo I."/>
            <person name="Young S.K."/>
            <person name="Zeng Q."/>
            <person name="Gargeya S."/>
            <person name="Fitzgerald M."/>
            <person name="Haas B."/>
            <person name="Abouelleil A."/>
            <person name="Alvarado L."/>
            <person name="Arachchi H.M."/>
            <person name="Berlin A."/>
            <person name="Chapman S.B."/>
            <person name="Gearin G."/>
            <person name="Goldberg J."/>
            <person name="Griggs A."/>
            <person name="Gujja S."/>
            <person name="Hansen M."/>
            <person name="Heiman D."/>
            <person name="Howarth C."/>
            <person name="Larimer J."/>
            <person name="Lui A."/>
            <person name="MacDonald P.J.P."/>
            <person name="McCowen C."/>
            <person name="Montmayeur A."/>
            <person name="Murphy C."/>
            <person name="Neiman D."/>
            <person name="Pearson M."/>
            <person name="Priest M."/>
            <person name="Roberts A."/>
            <person name="Saif S."/>
            <person name="Shea T."/>
            <person name="Sisk P."/>
            <person name="Stolte C."/>
            <person name="Sykes S."/>
            <person name="Wortman J."/>
            <person name="Nusbaum C."/>
            <person name="Birren B."/>
        </authorList>
    </citation>
    <scope>NUCLEOTIDE SEQUENCE [LARGE SCALE GENOMIC DNA]</scope>
    <source>
        <strain evidence="1 2">ATCC 38327</strain>
    </source>
</reference>